<feature type="domain" description="Fumarate lyase N-terminal" evidence="6">
    <location>
        <begin position="10"/>
        <end position="300"/>
    </location>
</feature>
<comment type="pathway">
    <text evidence="2">Amino-acid biosynthesis; L-arginine biosynthesis; L-arginine from L-ornithine and carbamoyl phosphate: step 3/3.</text>
</comment>
<dbReference type="Proteomes" id="UP000192980">
    <property type="component" value="Unassembled WGS sequence"/>
</dbReference>
<dbReference type="EMBL" id="FXAU01000004">
    <property type="protein sequence ID" value="SMG34541.1"/>
    <property type="molecule type" value="Genomic_DNA"/>
</dbReference>
<dbReference type="InterPro" id="IPR008948">
    <property type="entry name" value="L-Aspartase-like"/>
</dbReference>
<dbReference type="CDD" id="cd01359">
    <property type="entry name" value="Argininosuccinate_lyase"/>
    <property type="match status" value="1"/>
</dbReference>
<dbReference type="PRINTS" id="PR00145">
    <property type="entry name" value="ARGSUCLYASE"/>
</dbReference>
<keyword evidence="4" id="KW-0028">Amino-acid biosynthesis</keyword>
<evidence type="ECO:0000313" key="8">
    <source>
        <dbReference type="Proteomes" id="UP000192980"/>
    </source>
</evidence>
<dbReference type="Gene3D" id="1.10.275.10">
    <property type="entry name" value="Fumarase/aspartase (N-terminal domain)"/>
    <property type="match status" value="1"/>
</dbReference>
<protein>
    <recommendedName>
        <fullName evidence="3 5">Argininosuccinate lyase</fullName>
        <ecNumber evidence="3 5">4.3.2.1</ecNumber>
    </recommendedName>
</protein>
<dbReference type="InterPro" id="IPR024083">
    <property type="entry name" value="Fumarase/histidase_N"/>
</dbReference>
<keyword evidence="4" id="KW-0055">Arginine biosynthesis</keyword>
<dbReference type="Pfam" id="PF00206">
    <property type="entry name" value="Lyase_1"/>
    <property type="match status" value="1"/>
</dbReference>
<sequence>MKIWQKNIDVDSFVESFTVGNDRAMDLHLAAADVLGSLAHTRMLNSIDLMTDEDLAVVQKELKAIYKEVLAGNFVIEDTVEDVHSQVEMLLTQRVGEAGKKIHAGRSRNDQVLVDLKLYFRSEIEHLVGQVEKLFEQLLKLSEQHKNVLLPGYTHLQIAMPSSFGLWFGAYAESLVDDLELLKAAWKVCNKNPLGSAAGYGSSFPLNRTMTTELLGFDDLNYNVVYAQMGRGKTERILAQGMSAVAATLAKFAMDACLFINQNFGFISFPAHLTTGSSIMPHKKNPDVFELVRARCNKIQALPNEIALMTTNLPSGYHRDLQLLKENLFPAFQSLSDCLEISTFMLQHITIKDNILDDAKYDYLFSVEVVNNEVLKGVPFREAYRQIGLDIDNGTFRPAKEVNHTHEGSIGNLCNDQIQRMFDEVKGGFGFQKVEQALTELVK</sequence>
<dbReference type="GO" id="GO:0005829">
    <property type="term" value="C:cytosol"/>
    <property type="evidence" value="ECO:0007669"/>
    <property type="project" value="TreeGrafter"/>
</dbReference>
<proteinExistence type="predicted"/>
<reference evidence="7 8" key="1">
    <citation type="submission" date="2017-04" db="EMBL/GenBank/DDBJ databases">
        <authorList>
            <person name="Afonso C.L."/>
            <person name="Miller P.J."/>
            <person name="Scott M.A."/>
            <person name="Spackman E."/>
            <person name="Goraichik I."/>
            <person name="Dimitrov K.M."/>
            <person name="Suarez D.L."/>
            <person name="Swayne D.E."/>
        </authorList>
    </citation>
    <scope>NUCLEOTIDE SEQUENCE [LARGE SCALE GENOMIC DNA]</scope>
    <source>
        <strain evidence="7 8">DSM 22418</strain>
    </source>
</reference>
<dbReference type="Gene3D" id="1.10.40.30">
    <property type="entry name" value="Fumarase/aspartase (C-terminal domain)"/>
    <property type="match status" value="1"/>
</dbReference>
<dbReference type="GO" id="GO:0004056">
    <property type="term" value="F:argininosuccinate lyase activity"/>
    <property type="evidence" value="ECO:0007669"/>
    <property type="project" value="UniProtKB-UniRule"/>
</dbReference>
<evidence type="ECO:0000256" key="5">
    <source>
        <dbReference type="NCBIfam" id="TIGR00838"/>
    </source>
</evidence>
<comment type="catalytic activity">
    <reaction evidence="1">
        <text>2-(N(omega)-L-arginino)succinate = fumarate + L-arginine</text>
        <dbReference type="Rhea" id="RHEA:24020"/>
        <dbReference type="ChEBI" id="CHEBI:29806"/>
        <dbReference type="ChEBI" id="CHEBI:32682"/>
        <dbReference type="ChEBI" id="CHEBI:57472"/>
        <dbReference type="EC" id="4.3.2.1"/>
    </reaction>
</comment>
<dbReference type="InterPro" id="IPR000362">
    <property type="entry name" value="Fumarate_lyase_fam"/>
</dbReference>
<dbReference type="PANTHER" id="PTHR43814">
    <property type="entry name" value="ARGININOSUCCINATE LYASE"/>
    <property type="match status" value="1"/>
</dbReference>
<dbReference type="AlphaFoldDB" id="A0A1X7K0V4"/>
<accession>A0A1X7K0V4</accession>
<evidence type="ECO:0000259" key="6">
    <source>
        <dbReference type="Pfam" id="PF00206"/>
    </source>
</evidence>
<dbReference type="NCBIfam" id="TIGR00838">
    <property type="entry name" value="argH"/>
    <property type="match status" value="1"/>
</dbReference>
<evidence type="ECO:0000256" key="3">
    <source>
        <dbReference type="ARBA" id="ARBA00012338"/>
    </source>
</evidence>
<dbReference type="RefSeq" id="WP_085473144.1">
    <property type="nucleotide sequence ID" value="NZ_FXAU01000004.1"/>
</dbReference>
<dbReference type="SUPFAM" id="SSF48557">
    <property type="entry name" value="L-aspartase-like"/>
    <property type="match status" value="1"/>
</dbReference>
<evidence type="ECO:0000256" key="4">
    <source>
        <dbReference type="ARBA" id="ARBA00022571"/>
    </source>
</evidence>
<gene>
    <name evidence="7" type="ORF">SAMN05660862_2399</name>
</gene>
<dbReference type="PANTHER" id="PTHR43814:SF1">
    <property type="entry name" value="ARGININOSUCCINATE LYASE"/>
    <property type="match status" value="1"/>
</dbReference>
<dbReference type="InterPro" id="IPR009049">
    <property type="entry name" value="Argininosuccinate_lyase"/>
</dbReference>
<dbReference type="STRING" id="561061.SAMN05660862_2399"/>
<keyword evidence="8" id="KW-1185">Reference proteome</keyword>
<keyword evidence="7" id="KW-0456">Lyase</keyword>
<dbReference type="OrthoDB" id="9769623at2"/>
<evidence type="ECO:0000256" key="2">
    <source>
        <dbReference type="ARBA" id="ARBA00004941"/>
    </source>
</evidence>
<dbReference type="PRINTS" id="PR00149">
    <property type="entry name" value="FUMRATELYASE"/>
</dbReference>
<evidence type="ECO:0000256" key="1">
    <source>
        <dbReference type="ARBA" id="ARBA00000985"/>
    </source>
</evidence>
<dbReference type="EC" id="4.3.2.1" evidence="3 5"/>
<evidence type="ECO:0000313" key="7">
    <source>
        <dbReference type="EMBL" id="SMG34541.1"/>
    </source>
</evidence>
<dbReference type="InterPro" id="IPR022761">
    <property type="entry name" value="Fumarate_lyase_N"/>
</dbReference>
<dbReference type="Gene3D" id="1.20.200.10">
    <property type="entry name" value="Fumarase/aspartase (Central domain)"/>
    <property type="match status" value="1"/>
</dbReference>
<name>A0A1X7K0V4_9SPHI</name>
<dbReference type="UniPathway" id="UPA00068">
    <property type="reaction ID" value="UER00114"/>
</dbReference>
<dbReference type="InterPro" id="IPR020557">
    <property type="entry name" value="Fumarate_lyase_CS"/>
</dbReference>
<organism evidence="7 8">
    <name type="scientific">Sphingobacterium psychroaquaticum</name>
    <dbReference type="NCBI Taxonomy" id="561061"/>
    <lineage>
        <taxon>Bacteria</taxon>
        <taxon>Pseudomonadati</taxon>
        <taxon>Bacteroidota</taxon>
        <taxon>Sphingobacteriia</taxon>
        <taxon>Sphingobacteriales</taxon>
        <taxon>Sphingobacteriaceae</taxon>
        <taxon>Sphingobacterium</taxon>
    </lineage>
</organism>
<dbReference type="GO" id="GO:0042450">
    <property type="term" value="P:L-arginine biosynthetic process via ornithine"/>
    <property type="evidence" value="ECO:0007669"/>
    <property type="project" value="UniProtKB-UniRule"/>
</dbReference>
<dbReference type="PROSITE" id="PS00163">
    <property type="entry name" value="FUMARATE_LYASES"/>
    <property type="match status" value="1"/>
</dbReference>